<dbReference type="PANTHER" id="PTHR14389:SF3">
    <property type="entry name" value="PROTEIN FAM111A-LIKE"/>
    <property type="match status" value="1"/>
</dbReference>
<name>A0A329Y1R1_RHITR</name>
<gene>
    <name evidence="1" type="ORF">DQ393_29505</name>
</gene>
<sequence>MEEWVRFSQTQINLLYDSIRAAFVPDELEILLSVRFGVRYGAIVASSKTDDYRVFKLVEHYNAKYEIEHLVAAVRDARPSVPEFTELAEAAGLIQLPAFSVLQALARPLQGGTVGQDPGDFRRKLAVRENSLCRIVIDNRRFGTGMLIGEDIVLTNHHVIEKAIAADGESLNNVVCEFDHRETAQRVMSPVMPVQATRVLASSPFAEADQAVEPANTAPEFLDYAVIRLAKRIADQPIVESGEPRGMTRLLENSPELIVDQGLLILQHPNAMPMRLDLGSVTWRNPVRIRHSAHTLHGSSGAPIFDADLSPVALHHAGYETSAVNQAIPISLIIADARAKGISL</sequence>
<dbReference type="SUPFAM" id="SSF50494">
    <property type="entry name" value="Trypsin-like serine proteases"/>
    <property type="match status" value="1"/>
</dbReference>
<evidence type="ECO:0000313" key="1">
    <source>
        <dbReference type="EMBL" id="RAX37831.1"/>
    </source>
</evidence>
<dbReference type="AlphaFoldDB" id="A0A329Y1R1"/>
<accession>A0A329Y1R1</accession>
<dbReference type="InterPro" id="IPR009003">
    <property type="entry name" value="Peptidase_S1_PA"/>
</dbReference>
<dbReference type="EMBL" id="QMKK01000056">
    <property type="protein sequence ID" value="RAX37831.1"/>
    <property type="molecule type" value="Genomic_DNA"/>
</dbReference>
<reference evidence="1 2" key="1">
    <citation type="submission" date="2018-06" db="EMBL/GenBank/DDBJ databases">
        <title>Whole Genome Sequence of an efficient microsymbiont, Rhizobium tropici.</title>
        <authorList>
            <person name="Srinivasan R."/>
            <person name="Singh H.V."/>
            <person name="Srivastava R."/>
            <person name="Kumari B."/>
            <person name="Radhakrishna A."/>
        </authorList>
    </citation>
    <scope>NUCLEOTIDE SEQUENCE [LARGE SCALE GENOMIC DNA]</scope>
    <source>
        <strain evidence="1 2">IGFRI Rhizo-19</strain>
    </source>
</reference>
<dbReference type="PANTHER" id="PTHR14389">
    <property type="entry name" value="SI:CH1073-475A24.1"/>
    <property type="match status" value="1"/>
</dbReference>
<comment type="caution">
    <text evidence="1">The sequence shown here is derived from an EMBL/GenBank/DDBJ whole genome shotgun (WGS) entry which is preliminary data.</text>
</comment>
<organism evidence="1 2">
    <name type="scientific">Rhizobium tropici</name>
    <dbReference type="NCBI Taxonomy" id="398"/>
    <lineage>
        <taxon>Bacteria</taxon>
        <taxon>Pseudomonadati</taxon>
        <taxon>Pseudomonadota</taxon>
        <taxon>Alphaproteobacteria</taxon>
        <taxon>Hyphomicrobiales</taxon>
        <taxon>Rhizobiaceae</taxon>
        <taxon>Rhizobium/Agrobacterium group</taxon>
        <taxon>Rhizobium</taxon>
    </lineage>
</organism>
<proteinExistence type="predicted"/>
<evidence type="ECO:0000313" key="2">
    <source>
        <dbReference type="Proteomes" id="UP000251205"/>
    </source>
</evidence>
<dbReference type="InterPro" id="IPR043504">
    <property type="entry name" value="Peptidase_S1_PA_chymotrypsin"/>
</dbReference>
<dbReference type="Gene3D" id="2.40.10.10">
    <property type="entry name" value="Trypsin-like serine proteases"/>
    <property type="match status" value="2"/>
</dbReference>
<dbReference type="Proteomes" id="UP000251205">
    <property type="component" value="Unassembled WGS sequence"/>
</dbReference>
<protein>
    <recommendedName>
        <fullName evidence="3">Serine protease</fullName>
    </recommendedName>
</protein>
<dbReference type="Pfam" id="PF13365">
    <property type="entry name" value="Trypsin_2"/>
    <property type="match status" value="1"/>
</dbReference>
<evidence type="ECO:0008006" key="3">
    <source>
        <dbReference type="Google" id="ProtNLM"/>
    </source>
</evidence>